<dbReference type="EMBL" id="DVHE01000056">
    <property type="protein sequence ID" value="HIR51021.1"/>
    <property type="molecule type" value="Genomic_DNA"/>
</dbReference>
<gene>
    <name evidence="1" type="ORF">IAA53_07025</name>
</gene>
<organism evidence="1 2">
    <name type="scientific">Candidatus Avoscillospira avicola</name>
    <dbReference type="NCBI Taxonomy" id="2840706"/>
    <lineage>
        <taxon>Bacteria</taxon>
        <taxon>Bacillati</taxon>
        <taxon>Bacillota</taxon>
        <taxon>Clostridia</taxon>
        <taxon>Eubacteriales</taxon>
        <taxon>Oscillospiraceae</taxon>
        <taxon>Oscillospiraceae incertae sedis</taxon>
        <taxon>Candidatus Avoscillospira</taxon>
    </lineage>
</organism>
<accession>A0A9D1IWK3</accession>
<dbReference type="Proteomes" id="UP000824239">
    <property type="component" value="Unassembled WGS sequence"/>
</dbReference>
<reference evidence="1" key="2">
    <citation type="journal article" date="2021" name="PeerJ">
        <title>Extensive microbial diversity within the chicken gut microbiome revealed by metagenomics and culture.</title>
        <authorList>
            <person name="Gilroy R."/>
            <person name="Ravi A."/>
            <person name="Getino M."/>
            <person name="Pursley I."/>
            <person name="Horton D.L."/>
            <person name="Alikhan N.F."/>
            <person name="Baker D."/>
            <person name="Gharbi K."/>
            <person name="Hall N."/>
            <person name="Watson M."/>
            <person name="Adriaenssens E.M."/>
            <person name="Foster-Nyarko E."/>
            <person name="Jarju S."/>
            <person name="Secka A."/>
            <person name="Antonio M."/>
            <person name="Oren A."/>
            <person name="Chaudhuri R.R."/>
            <person name="La Ragione R."/>
            <person name="Hildebrand F."/>
            <person name="Pallen M.J."/>
        </authorList>
    </citation>
    <scope>NUCLEOTIDE SEQUENCE</scope>
    <source>
        <strain evidence="1">ChiBcec15-4380</strain>
    </source>
</reference>
<sequence>MELVRINTYEDPRFSPAVLRQHGGFLADGEPYELEIVSSSEAVVRGKARPDLEPLLEEFRFYAPHITRFYDALGNLLQAFAPVELLRIPLEQIQPSQFYVDEDKLAAVRTFITCPDEIIVPVSPWDGRYISLDGHTRLYLAAASGWTVVRAVVDEAGDYTMDFVREAQRRKIRCPGDMTLLNHQDYQKLWDGYCDDYFAAKDNQG</sequence>
<comment type="caution">
    <text evidence="1">The sequence shown here is derived from an EMBL/GenBank/DDBJ whole genome shotgun (WGS) entry which is preliminary data.</text>
</comment>
<protein>
    <recommendedName>
        <fullName evidence="3">ParB/Sulfiredoxin domain-containing protein</fullName>
    </recommendedName>
</protein>
<dbReference type="InterPro" id="IPR036086">
    <property type="entry name" value="ParB/Sulfiredoxin_sf"/>
</dbReference>
<evidence type="ECO:0000313" key="2">
    <source>
        <dbReference type="Proteomes" id="UP000824239"/>
    </source>
</evidence>
<name>A0A9D1IWK3_9FIRM</name>
<dbReference type="AlphaFoldDB" id="A0A9D1IWK3"/>
<evidence type="ECO:0000313" key="1">
    <source>
        <dbReference type="EMBL" id="HIR51021.1"/>
    </source>
</evidence>
<evidence type="ECO:0008006" key="3">
    <source>
        <dbReference type="Google" id="ProtNLM"/>
    </source>
</evidence>
<proteinExistence type="predicted"/>
<reference evidence="1" key="1">
    <citation type="submission" date="2020-10" db="EMBL/GenBank/DDBJ databases">
        <authorList>
            <person name="Gilroy R."/>
        </authorList>
    </citation>
    <scope>NUCLEOTIDE SEQUENCE</scope>
    <source>
        <strain evidence="1">ChiBcec15-4380</strain>
    </source>
</reference>
<dbReference type="SUPFAM" id="SSF110849">
    <property type="entry name" value="ParB/Sulfiredoxin"/>
    <property type="match status" value="1"/>
</dbReference>